<dbReference type="GO" id="GO:0016614">
    <property type="term" value="F:oxidoreductase activity, acting on CH-OH group of donors"/>
    <property type="evidence" value="ECO:0007669"/>
    <property type="project" value="InterPro"/>
</dbReference>
<keyword evidence="5" id="KW-0560">Oxidoreductase</keyword>
<dbReference type="Gene3D" id="3.50.50.60">
    <property type="entry name" value="FAD/NAD(P)-binding domain"/>
    <property type="match status" value="2"/>
</dbReference>
<feature type="domain" description="FAD dependent oxidoreductase" evidence="8">
    <location>
        <begin position="18"/>
        <end position="50"/>
    </location>
</feature>
<evidence type="ECO:0000256" key="4">
    <source>
        <dbReference type="ARBA" id="ARBA00022827"/>
    </source>
</evidence>
<dbReference type="GO" id="GO:0050660">
    <property type="term" value="F:flavin adenine dinucleotide binding"/>
    <property type="evidence" value="ECO:0007669"/>
    <property type="project" value="InterPro"/>
</dbReference>
<protein>
    <submittedName>
        <fullName evidence="10">GMC family oxidoreductase</fullName>
    </submittedName>
</protein>
<evidence type="ECO:0000313" key="11">
    <source>
        <dbReference type="Proteomes" id="UP000304382"/>
    </source>
</evidence>
<dbReference type="RefSeq" id="WP_137684739.1">
    <property type="nucleotide sequence ID" value="NZ_BIXZ01000006.1"/>
</dbReference>
<dbReference type="InterPro" id="IPR006076">
    <property type="entry name" value="FAD-dep_OxRdtase"/>
</dbReference>
<dbReference type="SUPFAM" id="SSF51905">
    <property type="entry name" value="FAD/NAD(P)-binding domain"/>
    <property type="match status" value="1"/>
</dbReference>
<comment type="cofactor">
    <cofactor evidence="1">
        <name>FAD</name>
        <dbReference type="ChEBI" id="CHEBI:57692"/>
    </cofactor>
</comment>
<keyword evidence="4" id="KW-0274">FAD</keyword>
<comment type="caution">
    <text evidence="10">The sequence shown here is derived from an EMBL/GenBank/DDBJ whole genome shotgun (WGS) entry which is preliminary data.</text>
</comment>
<evidence type="ECO:0000256" key="3">
    <source>
        <dbReference type="ARBA" id="ARBA00022630"/>
    </source>
</evidence>
<evidence type="ECO:0000313" key="10">
    <source>
        <dbReference type="EMBL" id="GCF15218.1"/>
    </source>
</evidence>
<keyword evidence="3" id="KW-0285">Flavoprotein</keyword>
<dbReference type="Pfam" id="PF00732">
    <property type="entry name" value="GMC_oxred_N"/>
    <property type="match status" value="1"/>
</dbReference>
<gene>
    <name evidence="10" type="ORF">Harman_31530</name>
</gene>
<dbReference type="InterPro" id="IPR051473">
    <property type="entry name" value="P2Ox-like"/>
</dbReference>
<evidence type="ECO:0000256" key="2">
    <source>
        <dbReference type="ARBA" id="ARBA00010790"/>
    </source>
</evidence>
<dbReference type="Proteomes" id="UP000304382">
    <property type="component" value="Unassembled WGS sequence"/>
</dbReference>
<dbReference type="InterPro" id="IPR000172">
    <property type="entry name" value="GMC_OxRdtase_N"/>
</dbReference>
<dbReference type="Pfam" id="PF01266">
    <property type="entry name" value="DAO"/>
    <property type="match status" value="1"/>
</dbReference>
<evidence type="ECO:0000256" key="5">
    <source>
        <dbReference type="ARBA" id="ARBA00023002"/>
    </source>
</evidence>
<evidence type="ECO:0000256" key="6">
    <source>
        <dbReference type="SAM" id="MobiDB-lite"/>
    </source>
</evidence>
<dbReference type="InterPro" id="IPR036188">
    <property type="entry name" value="FAD/NAD-bd_sf"/>
</dbReference>
<feature type="domain" description="Glucose-methanol-choline oxidoreductase N-terminal" evidence="7">
    <location>
        <begin position="99"/>
        <end position="321"/>
    </location>
</feature>
<reference evidence="10 11" key="1">
    <citation type="submission" date="2019-02" db="EMBL/GenBank/DDBJ databases">
        <title>Haloarcula mannanilyticum sp. nov., a mannan degrading haloarchaeon isolated from commercial salt.</title>
        <authorList>
            <person name="Enomoto S."/>
            <person name="Shimane Y."/>
            <person name="Kamekura M."/>
            <person name="Ito T."/>
            <person name="Moriya O."/>
            <person name="Ihara K."/>
            <person name="Takahashi-Ando N."/>
            <person name="Fukushima Y."/>
            <person name="Yoshida Y."/>
            <person name="Usama R."/>
            <person name="Takai K."/>
            <person name="Minegishi H."/>
        </authorList>
    </citation>
    <scope>NUCLEOTIDE SEQUENCE [LARGE SCALE GENOMIC DNA]</scope>
    <source>
        <strain evidence="10 11">MD130-1</strain>
    </source>
</reference>
<feature type="region of interest" description="Disordered" evidence="6">
    <location>
        <begin position="371"/>
        <end position="390"/>
    </location>
</feature>
<evidence type="ECO:0000256" key="1">
    <source>
        <dbReference type="ARBA" id="ARBA00001974"/>
    </source>
</evidence>
<sequence>MSEPVSSQRDRTPSPNPDVCVVGSGVAGALVAYSLSRHGHEVVILEAGPWFDPSNRLQRMEKALRPDRHFEEVWDMGGPRDQYTSSGDVFYGLNRTRVKGVGGTTLHWLGAAERYHEKDFEMNTRYGLASDWPISYEDLRPYYARAERELGVAGTDDNPFAPPRKQEYPMEAFPPSYSDSLFADACDDLGITMHTIPQARNSEPFDGRSQCLGFSTCIPVCPSGAKYSADVHVRKARAEGARIVDRAPVQRVVLDDRGEHVEAAVYATSDGERHRQTADQFVLACGAVEIPRLLLLSATDRYPDGLANNSGTVGQYFMDHPIVRIRGTLDQPTNQNPIGFYTSGSEQFYDHEEPTPGSLKVVFENVNPVGPGRMLRGGDTGTREDLSDPFTGDAWGDELLEQMRAETPNRQVGMLANAELLPRKENTVTLDHSRTDNFGNPVPDVSWNLGSHVRETMSYAREKQRDIMDKLGATITAESDLANPRQASHKLGTTRMGTDPSESVVGPTLRTHDLRNLYIASGSVFVTGGATHPTLTIAALALKAADHVNERL</sequence>
<dbReference type="SUPFAM" id="SSF54373">
    <property type="entry name" value="FAD-linked reductases, C-terminal domain"/>
    <property type="match status" value="1"/>
</dbReference>
<name>A0A4C2EL07_9EURY</name>
<comment type="similarity">
    <text evidence="2">Belongs to the GMC oxidoreductase family.</text>
</comment>
<dbReference type="Pfam" id="PF05199">
    <property type="entry name" value="GMC_oxred_C"/>
    <property type="match status" value="1"/>
</dbReference>
<evidence type="ECO:0000259" key="7">
    <source>
        <dbReference type="Pfam" id="PF00732"/>
    </source>
</evidence>
<dbReference type="InterPro" id="IPR007867">
    <property type="entry name" value="GMC_OxRtase_C"/>
</dbReference>
<dbReference type="EMBL" id="BIXZ01000006">
    <property type="protein sequence ID" value="GCF15218.1"/>
    <property type="molecule type" value="Genomic_DNA"/>
</dbReference>
<evidence type="ECO:0000259" key="9">
    <source>
        <dbReference type="Pfam" id="PF05199"/>
    </source>
</evidence>
<proteinExistence type="inferred from homology"/>
<keyword evidence="11" id="KW-1185">Reference proteome</keyword>
<feature type="domain" description="Glucose-methanol-choline oxidoreductase C-terminal" evidence="9">
    <location>
        <begin position="422"/>
        <end position="541"/>
    </location>
</feature>
<evidence type="ECO:0000259" key="8">
    <source>
        <dbReference type="Pfam" id="PF01266"/>
    </source>
</evidence>
<dbReference type="PANTHER" id="PTHR42784">
    <property type="entry name" value="PYRANOSE 2-OXIDASE"/>
    <property type="match status" value="1"/>
</dbReference>
<feature type="region of interest" description="Disordered" evidence="6">
    <location>
        <begin position="488"/>
        <end position="507"/>
    </location>
</feature>
<dbReference type="OrthoDB" id="346033at2157"/>
<accession>A0A4C2EL07</accession>
<dbReference type="AlphaFoldDB" id="A0A4C2EL07"/>
<dbReference type="PANTHER" id="PTHR42784:SF1">
    <property type="entry name" value="PYRANOSE 2-OXIDASE"/>
    <property type="match status" value="1"/>
</dbReference>
<organism evidence="10 11">
    <name type="scientific">Haloarcula mannanilytica</name>
    <dbReference type="NCBI Taxonomy" id="2509225"/>
    <lineage>
        <taxon>Archaea</taxon>
        <taxon>Methanobacteriati</taxon>
        <taxon>Methanobacteriota</taxon>
        <taxon>Stenosarchaea group</taxon>
        <taxon>Halobacteria</taxon>
        <taxon>Halobacteriales</taxon>
        <taxon>Haloarculaceae</taxon>
        <taxon>Haloarcula</taxon>
    </lineage>
</organism>